<dbReference type="NCBIfam" id="TIGR00243">
    <property type="entry name" value="Dxr"/>
    <property type="match status" value="1"/>
</dbReference>
<feature type="binding site" evidence="9">
    <location>
        <position position="199"/>
    </location>
    <ligand>
        <name>1-deoxy-D-xylulose 5-phosphate</name>
        <dbReference type="ChEBI" id="CHEBI:57792"/>
    </ligand>
</feature>
<feature type="binding site" evidence="9">
    <location>
        <position position="151"/>
    </location>
    <ligand>
        <name>1-deoxy-D-xylulose 5-phosphate</name>
        <dbReference type="ChEBI" id="CHEBI:57792"/>
    </ligand>
</feature>
<dbReference type="SUPFAM" id="SSF51735">
    <property type="entry name" value="NAD(P)-binding Rossmann-fold domains"/>
    <property type="match status" value="1"/>
</dbReference>
<dbReference type="GO" id="GO:0016853">
    <property type="term" value="F:isomerase activity"/>
    <property type="evidence" value="ECO:0007669"/>
    <property type="project" value="UniProtKB-KW"/>
</dbReference>
<dbReference type="InterPro" id="IPR013644">
    <property type="entry name" value="DXP_reductoisomerase_C"/>
</dbReference>
<dbReference type="AlphaFoldDB" id="A0A840SLZ1"/>
<dbReference type="GO" id="GO:0030604">
    <property type="term" value="F:1-deoxy-D-xylulose-5-phosphate reductoisomerase activity"/>
    <property type="evidence" value="ECO:0007669"/>
    <property type="project" value="UniProtKB-UniRule"/>
</dbReference>
<keyword evidence="5 9" id="KW-0560">Oxidoreductase</keyword>
<feature type="binding site" evidence="9">
    <location>
        <position position="126"/>
    </location>
    <ligand>
        <name>NADPH</name>
        <dbReference type="ChEBI" id="CHEBI:57783"/>
    </ligand>
</feature>
<comment type="similarity">
    <text evidence="2 9">Belongs to the DXR family.</text>
</comment>
<feature type="binding site" evidence="9">
    <location>
        <position position="176"/>
    </location>
    <ligand>
        <name>1-deoxy-D-xylulose 5-phosphate</name>
        <dbReference type="ChEBI" id="CHEBI:57792"/>
    </ligand>
</feature>
<dbReference type="GO" id="GO:0070402">
    <property type="term" value="F:NADPH binding"/>
    <property type="evidence" value="ECO:0007669"/>
    <property type="project" value="InterPro"/>
</dbReference>
<evidence type="ECO:0000313" key="13">
    <source>
        <dbReference type="EMBL" id="MBB5220886.1"/>
    </source>
</evidence>
<feature type="binding site" evidence="9">
    <location>
        <position position="205"/>
    </location>
    <ligand>
        <name>NADPH</name>
        <dbReference type="ChEBI" id="CHEBI:57783"/>
    </ligand>
</feature>
<keyword evidence="7 9" id="KW-0414">Isoprene biosynthesis</keyword>
<dbReference type="EMBL" id="JACHFM010000001">
    <property type="protein sequence ID" value="MBB5220886.1"/>
    <property type="molecule type" value="Genomic_DNA"/>
</dbReference>
<keyword evidence="14" id="KW-1185">Reference proteome</keyword>
<feature type="domain" description="DXP reductoisomerase C-terminal" evidence="12">
    <location>
        <begin position="261"/>
        <end position="382"/>
    </location>
</feature>
<feature type="binding site" evidence="9">
    <location>
        <position position="212"/>
    </location>
    <ligand>
        <name>1-deoxy-D-xylulose 5-phosphate</name>
        <dbReference type="ChEBI" id="CHEBI:57792"/>
    </ligand>
</feature>
<feature type="binding site" evidence="9">
    <location>
        <position position="124"/>
    </location>
    <ligand>
        <name>NADPH</name>
        <dbReference type="ChEBI" id="CHEBI:57783"/>
    </ligand>
</feature>
<evidence type="ECO:0000256" key="5">
    <source>
        <dbReference type="ARBA" id="ARBA00023002"/>
    </source>
</evidence>
<dbReference type="Gene3D" id="1.10.1740.10">
    <property type="match status" value="1"/>
</dbReference>
<evidence type="ECO:0000313" key="14">
    <source>
        <dbReference type="Proteomes" id="UP000549457"/>
    </source>
</evidence>
<gene>
    <name evidence="9" type="primary">dxr</name>
    <name evidence="13" type="ORF">HNP73_000807</name>
</gene>
<feature type="binding site" evidence="9">
    <location>
        <position position="221"/>
    </location>
    <ligand>
        <name>Mn(2+)</name>
        <dbReference type="ChEBI" id="CHEBI:29035"/>
    </ligand>
</feature>
<dbReference type="Pfam" id="PF08436">
    <property type="entry name" value="DXP_redisom_C"/>
    <property type="match status" value="1"/>
</dbReference>
<comment type="pathway">
    <text evidence="1 9">Isoprenoid biosynthesis; isopentenyl diphosphate biosynthesis via DXP pathway; isopentenyl diphosphate from 1-deoxy-D-xylulose 5-phosphate: step 1/6.</text>
</comment>
<dbReference type="Pfam" id="PF02670">
    <property type="entry name" value="DXP_reductoisom"/>
    <property type="match status" value="1"/>
</dbReference>
<evidence type="ECO:0000259" key="10">
    <source>
        <dbReference type="Pfam" id="PF02670"/>
    </source>
</evidence>
<keyword evidence="13" id="KW-0413">Isomerase</keyword>
<feature type="binding site" evidence="9">
    <location>
        <position position="39"/>
    </location>
    <ligand>
        <name>NADPH</name>
        <dbReference type="ChEBI" id="CHEBI:57783"/>
    </ligand>
</feature>
<comment type="catalytic activity">
    <reaction evidence="8">
        <text>2-C-methyl-D-erythritol 4-phosphate + NADP(+) = 1-deoxy-D-xylulose 5-phosphate + NADPH + H(+)</text>
        <dbReference type="Rhea" id="RHEA:13717"/>
        <dbReference type="ChEBI" id="CHEBI:15378"/>
        <dbReference type="ChEBI" id="CHEBI:57783"/>
        <dbReference type="ChEBI" id="CHEBI:57792"/>
        <dbReference type="ChEBI" id="CHEBI:58262"/>
        <dbReference type="ChEBI" id="CHEBI:58349"/>
        <dbReference type="EC" id="1.1.1.267"/>
    </reaction>
    <physiologicalReaction direction="right-to-left" evidence="8">
        <dbReference type="Rhea" id="RHEA:13719"/>
    </physiologicalReaction>
</comment>
<feature type="binding site" evidence="9">
    <location>
        <position position="125"/>
    </location>
    <ligand>
        <name>1-deoxy-D-xylulose 5-phosphate</name>
        <dbReference type="ChEBI" id="CHEBI:57792"/>
    </ligand>
</feature>
<feature type="binding site" evidence="9">
    <location>
        <position position="13"/>
    </location>
    <ligand>
        <name>NADPH</name>
        <dbReference type="ChEBI" id="CHEBI:57783"/>
    </ligand>
</feature>
<dbReference type="Gene3D" id="3.40.50.720">
    <property type="entry name" value="NAD(P)-binding Rossmann-like Domain"/>
    <property type="match status" value="1"/>
</dbReference>
<keyword evidence="9" id="KW-0460">Magnesium</keyword>
<evidence type="ECO:0000256" key="4">
    <source>
        <dbReference type="ARBA" id="ARBA00022857"/>
    </source>
</evidence>
<dbReference type="InterPro" id="IPR036169">
    <property type="entry name" value="DXPR_C_sf"/>
</dbReference>
<feature type="binding site" evidence="9">
    <location>
        <position position="217"/>
    </location>
    <ligand>
        <name>1-deoxy-D-xylulose 5-phosphate</name>
        <dbReference type="ChEBI" id="CHEBI:57792"/>
    </ligand>
</feature>
<keyword evidence="6 9" id="KW-0464">Manganese</keyword>
<dbReference type="UniPathway" id="UPA00056">
    <property type="reaction ID" value="UER00092"/>
</dbReference>
<dbReference type="InterPro" id="IPR013512">
    <property type="entry name" value="DXP_reductoisomerase_N"/>
</dbReference>
<feature type="binding site" evidence="9">
    <location>
        <position position="152"/>
    </location>
    <ligand>
        <name>Mn(2+)</name>
        <dbReference type="ChEBI" id="CHEBI:29035"/>
    </ligand>
</feature>
<name>A0A840SLZ1_9RHOB</name>
<evidence type="ECO:0000256" key="8">
    <source>
        <dbReference type="ARBA" id="ARBA00048543"/>
    </source>
</evidence>
<comment type="function">
    <text evidence="9">Catalyzes the NADPH-dependent rearrangement and reduction of 1-deoxy-D-xylulose-5-phosphate (DXP) to 2-C-methyl-D-erythritol 4-phosphate (MEP).</text>
</comment>
<evidence type="ECO:0000259" key="12">
    <source>
        <dbReference type="Pfam" id="PF13288"/>
    </source>
</evidence>
<dbReference type="InterPro" id="IPR003821">
    <property type="entry name" value="DXP_reductoisomerase"/>
</dbReference>
<evidence type="ECO:0000256" key="9">
    <source>
        <dbReference type="HAMAP-Rule" id="MF_00183"/>
    </source>
</evidence>
<dbReference type="EC" id="1.1.1.267" evidence="9"/>
<dbReference type="GO" id="GO:0051484">
    <property type="term" value="P:isopentenyl diphosphate biosynthetic process, methylerythritol 4-phosphate pathway involved in terpenoid biosynthetic process"/>
    <property type="evidence" value="ECO:0007669"/>
    <property type="project" value="TreeGrafter"/>
</dbReference>
<dbReference type="PIRSF" id="PIRSF006205">
    <property type="entry name" value="Dxp_reductismrs"/>
    <property type="match status" value="1"/>
</dbReference>
<dbReference type="RefSeq" id="WP_184147312.1">
    <property type="nucleotide sequence ID" value="NZ_JACHFM010000001.1"/>
</dbReference>
<accession>A0A840SLZ1</accession>
<evidence type="ECO:0000256" key="6">
    <source>
        <dbReference type="ARBA" id="ARBA00023211"/>
    </source>
</evidence>
<dbReference type="Pfam" id="PF13288">
    <property type="entry name" value="DXPR_C"/>
    <property type="match status" value="1"/>
</dbReference>
<evidence type="ECO:0000259" key="11">
    <source>
        <dbReference type="Pfam" id="PF08436"/>
    </source>
</evidence>
<sequence length="394" mass="41407">MRRRVSIFGSTGSVGQNTVSLIEEAGGPEAFEVVAVSGAGNVALLAEQARRLGARIAVTADETRLDALRDALAGSGVEAAAGQAALVDAASEPVDWGMSAIVGVAGLAPGLRLAEHGGILALANKESLVCASDLLRRTCGACGTRLLPVDSEHSAIFQALRGETAEDVERIILTASGGPFRDWPTEKMAFATPEQAKAHPNWDMGVRISIDSATMFNKALEVIEARALFDVAPEVIEVVVHPQSIVHSMVGFRDGSIMAHLGPSDMRGPIGFALNWPERRTLPLDRLDFAALGRLDFLPSDPERFPALRLARQVLDMGGLSGAVFNAAKEAALDAFLMRAIGFLDMAVLVEHVLETAGPAVAAEGPGYDLDAVTEADAEARRLAGLWVAAFSGN</sequence>
<comment type="cofactor">
    <cofactor evidence="9">
        <name>Mg(2+)</name>
        <dbReference type="ChEBI" id="CHEBI:18420"/>
    </cofactor>
    <cofactor evidence="9">
        <name>Mn(2+)</name>
        <dbReference type="ChEBI" id="CHEBI:29035"/>
    </cofactor>
</comment>
<keyword evidence="4 9" id="KW-0521">NADP</keyword>
<feature type="binding site" evidence="9">
    <location>
        <position position="221"/>
    </location>
    <ligand>
        <name>1-deoxy-D-xylulose 5-phosphate</name>
        <dbReference type="ChEBI" id="CHEBI:57792"/>
    </ligand>
</feature>
<feature type="binding site" evidence="9">
    <location>
        <position position="41"/>
    </location>
    <ligand>
        <name>NADPH</name>
        <dbReference type="ChEBI" id="CHEBI:57783"/>
    </ligand>
</feature>
<comment type="caution">
    <text evidence="13">The sequence shown here is derived from an EMBL/GenBank/DDBJ whole genome shotgun (WGS) entry which is preliminary data.</text>
</comment>
<feature type="domain" description="1-deoxy-D-xylulose 5-phosphate reductoisomerase C-terminal" evidence="11">
    <location>
        <begin position="146"/>
        <end position="229"/>
    </location>
</feature>
<feature type="binding site" evidence="9">
    <location>
        <position position="11"/>
    </location>
    <ligand>
        <name>NADPH</name>
        <dbReference type="ChEBI" id="CHEBI:57783"/>
    </ligand>
</feature>
<proteinExistence type="inferred from homology"/>
<evidence type="ECO:0000256" key="1">
    <source>
        <dbReference type="ARBA" id="ARBA00005094"/>
    </source>
</evidence>
<feature type="binding site" evidence="9">
    <location>
        <position position="150"/>
    </location>
    <ligand>
        <name>Mn(2+)</name>
        <dbReference type="ChEBI" id="CHEBI:29035"/>
    </ligand>
</feature>
<reference evidence="13 14" key="1">
    <citation type="submission" date="2020-08" db="EMBL/GenBank/DDBJ databases">
        <title>Genomic Encyclopedia of Type Strains, Phase IV (KMG-IV): sequencing the most valuable type-strain genomes for metagenomic binning, comparative biology and taxonomic classification.</title>
        <authorList>
            <person name="Goeker M."/>
        </authorList>
    </citation>
    <scope>NUCLEOTIDE SEQUENCE [LARGE SCALE GENOMIC DNA]</scope>
    <source>
        <strain evidence="13 14">DSM 101730</strain>
    </source>
</reference>
<dbReference type="Proteomes" id="UP000549457">
    <property type="component" value="Unassembled WGS sequence"/>
</dbReference>
<protein>
    <recommendedName>
        <fullName evidence="9">1-deoxy-D-xylulose 5-phosphate reductoisomerase</fullName>
        <shortName evidence="9">DXP reductoisomerase</shortName>
        <ecNumber evidence="9">1.1.1.267</ecNumber>
    </recommendedName>
    <alternativeName>
        <fullName evidence="9">1-deoxyxylulose-5-phosphate reductoisomerase</fullName>
    </alternativeName>
    <alternativeName>
        <fullName evidence="9">2-C-methyl-D-erythritol 4-phosphate synthase</fullName>
    </alternativeName>
</protein>
<feature type="binding site" evidence="9">
    <location>
        <position position="152"/>
    </location>
    <ligand>
        <name>1-deoxy-D-xylulose 5-phosphate</name>
        <dbReference type="ChEBI" id="CHEBI:57792"/>
    </ligand>
</feature>
<feature type="domain" description="1-deoxy-D-xylulose 5-phosphate reductoisomerase N-terminal" evidence="10">
    <location>
        <begin position="5"/>
        <end position="131"/>
    </location>
</feature>
<organism evidence="13 14">
    <name type="scientific">Amaricoccus macauensis</name>
    <dbReference type="NCBI Taxonomy" id="57001"/>
    <lineage>
        <taxon>Bacteria</taxon>
        <taxon>Pseudomonadati</taxon>
        <taxon>Pseudomonadota</taxon>
        <taxon>Alphaproteobacteria</taxon>
        <taxon>Rhodobacterales</taxon>
        <taxon>Paracoccaceae</taxon>
        <taxon>Amaricoccus</taxon>
    </lineage>
</organism>
<dbReference type="GO" id="GO:0030145">
    <property type="term" value="F:manganese ion binding"/>
    <property type="evidence" value="ECO:0007669"/>
    <property type="project" value="TreeGrafter"/>
</dbReference>
<feature type="binding site" evidence="9">
    <location>
        <position position="12"/>
    </location>
    <ligand>
        <name>NADPH</name>
        <dbReference type="ChEBI" id="CHEBI:57783"/>
    </ligand>
</feature>
<evidence type="ECO:0000256" key="2">
    <source>
        <dbReference type="ARBA" id="ARBA00006825"/>
    </source>
</evidence>
<dbReference type="InterPro" id="IPR026877">
    <property type="entry name" value="DXPR_C"/>
</dbReference>
<feature type="binding site" evidence="9">
    <location>
        <position position="14"/>
    </location>
    <ligand>
        <name>NADPH</name>
        <dbReference type="ChEBI" id="CHEBI:57783"/>
    </ligand>
</feature>
<evidence type="ECO:0000256" key="7">
    <source>
        <dbReference type="ARBA" id="ARBA00023229"/>
    </source>
</evidence>
<dbReference type="HAMAP" id="MF_00183">
    <property type="entry name" value="DXP_reductoisom"/>
    <property type="match status" value="1"/>
</dbReference>
<feature type="binding site" evidence="9">
    <location>
        <position position="218"/>
    </location>
    <ligand>
        <name>1-deoxy-D-xylulose 5-phosphate</name>
        <dbReference type="ChEBI" id="CHEBI:57792"/>
    </ligand>
</feature>
<dbReference type="PANTHER" id="PTHR30525">
    <property type="entry name" value="1-DEOXY-D-XYLULOSE 5-PHOSPHATE REDUCTOISOMERASE"/>
    <property type="match status" value="1"/>
</dbReference>
<comment type="caution">
    <text evidence="9">Lacks conserved residue(s) required for the propagation of feature annotation.</text>
</comment>
<dbReference type="InterPro" id="IPR036291">
    <property type="entry name" value="NAD(P)-bd_dom_sf"/>
</dbReference>
<keyword evidence="3 9" id="KW-0479">Metal-binding</keyword>
<dbReference type="PANTHER" id="PTHR30525:SF0">
    <property type="entry name" value="1-DEOXY-D-XYLULOSE 5-PHOSPHATE REDUCTOISOMERASE, CHLOROPLASTIC"/>
    <property type="match status" value="1"/>
</dbReference>
<dbReference type="SUPFAM" id="SSF69055">
    <property type="entry name" value="1-deoxy-D-xylulose-5-phosphate reductoisomerase, C-terminal domain"/>
    <property type="match status" value="1"/>
</dbReference>
<evidence type="ECO:0000256" key="3">
    <source>
        <dbReference type="ARBA" id="ARBA00022723"/>
    </source>
</evidence>
<dbReference type="SUPFAM" id="SSF55347">
    <property type="entry name" value="Glyceraldehyde-3-phosphate dehydrogenase-like, C-terminal domain"/>
    <property type="match status" value="1"/>
</dbReference>